<dbReference type="HOGENOM" id="CLU_2303740_0_0_5"/>
<protein>
    <submittedName>
        <fullName evidence="1">Uncharacterized protein</fullName>
    </submittedName>
</protein>
<evidence type="ECO:0000313" key="2">
    <source>
        <dbReference type="Proteomes" id="UP000006575"/>
    </source>
</evidence>
<dbReference type="RefSeq" id="WP_011649689.1">
    <property type="nucleotide sequence ID" value="NC_008379.1"/>
</dbReference>
<dbReference type="EMBL" id="AM236083">
    <property type="protein sequence ID" value="CAK03884.1"/>
    <property type="molecule type" value="Genomic_DNA"/>
</dbReference>
<dbReference type="AlphaFoldDB" id="Q1M903"/>
<evidence type="ECO:0000313" key="1">
    <source>
        <dbReference type="EMBL" id="CAK03884.1"/>
    </source>
</evidence>
<dbReference type="GeneID" id="303210144"/>
<geneLocation type="plasmid" evidence="1 2">
    <name>pRL9</name>
</geneLocation>
<sequence length="100" mass="11058">MTFKTRFLEAGMSDAGRSGLRSQQEVELAPGQGREVWHSFDATGAVPFYPAPGGSLFRFFVLPSPEDGLTPEIDRDISATAAPKYQIHACANLRRYRPSR</sequence>
<keyword evidence="1" id="KW-0614">Plasmid</keyword>
<dbReference type="KEGG" id="rle:pRL90167"/>
<name>Q1M903_RHIJ3</name>
<gene>
    <name evidence="1" type="ordered locus">pRL90167</name>
</gene>
<organism evidence="1 2">
    <name type="scientific">Rhizobium johnstonii (strain DSM 114642 / LMG 32736 / 3841)</name>
    <name type="common">Rhizobium leguminosarum bv. viciae</name>
    <dbReference type="NCBI Taxonomy" id="216596"/>
    <lineage>
        <taxon>Bacteria</taxon>
        <taxon>Pseudomonadati</taxon>
        <taxon>Pseudomonadota</taxon>
        <taxon>Alphaproteobacteria</taxon>
        <taxon>Hyphomicrobiales</taxon>
        <taxon>Rhizobiaceae</taxon>
        <taxon>Rhizobium/Agrobacterium group</taxon>
        <taxon>Rhizobium</taxon>
        <taxon>Rhizobium johnstonii</taxon>
    </lineage>
</organism>
<dbReference type="Proteomes" id="UP000006575">
    <property type="component" value="Plasmid pRL9"/>
</dbReference>
<dbReference type="EnsemblBacteria" id="CAK03884">
    <property type="protein sequence ID" value="CAK03884"/>
    <property type="gene ID" value="pRL90167"/>
</dbReference>
<proteinExistence type="predicted"/>
<reference evidence="1 2" key="1">
    <citation type="journal article" date="2006" name="Genome Biol.">
        <title>The genome of Rhizobium leguminosarum has recognizable core and accessory components.</title>
        <authorList>
            <person name="Young J.W."/>
            <person name="Crossman L.C."/>
            <person name="Johnston A.W.B."/>
            <person name="Thomson N.R."/>
            <person name="Ghazoui Z.F."/>
            <person name="Hull K.H."/>
            <person name="Wexler M."/>
            <person name="Curson A.R.J."/>
            <person name="Todd J.D."/>
            <person name="Poole P.S."/>
            <person name="Mauchline T.H."/>
            <person name="East A.K."/>
            <person name="Quail M.A."/>
            <person name="Churcher C."/>
            <person name="Arrowsmith C."/>
            <person name="Cherevach A."/>
            <person name="Chillingworth T."/>
            <person name="Clarke K."/>
            <person name="Cronin A."/>
            <person name="Davis P."/>
            <person name="Fraser A."/>
            <person name="Hance Z."/>
            <person name="Hauser H."/>
            <person name="Jagels K."/>
            <person name="Moule S."/>
            <person name="Mungall K."/>
            <person name="Norbertczak H."/>
            <person name="Rabbinowitsch E."/>
            <person name="Sanders M."/>
            <person name="Simmonds M."/>
            <person name="Whitehead S."/>
            <person name="Parkhill J."/>
        </authorList>
    </citation>
    <scope>NUCLEOTIDE SEQUENCE [LARGE SCALE GENOMIC DNA]</scope>
    <source>
        <strain evidence="2">DSM 114642 / LMG 32736 / 3841</strain>
    </source>
</reference>
<accession>Q1M903</accession>
<keyword evidence="2" id="KW-1185">Reference proteome</keyword>